<sequence length="98" mass="11295">MGANLRRQMECAIPQQVIEEKGEKTHRSQLQLWVRFTDHSHVPVRLEAKPPKWRSRTKRRSHVDVPTRGCSTIAGSSPPLWDSERRGDPTRLRSDAEA</sequence>
<evidence type="ECO:0000256" key="1">
    <source>
        <dbReference type="SAM" id="MobiDB-lite"/>
    </source>
</evidence>
<feature type="region of interest" description="Disordered" evidence="1">
    <location>
        <begin position="51"/>
        <end position="98"/>
    </location>
</feature>
<feature type="compositionally biased region" description="Basic residues" evidence="1">
    <location>
        <begin position="51"/>
        <end position="61"/>
    </location>
</feature>
<keyword evidence="3" id="KW-1185">Reference proteome</keyword>
<accession>A0AAN9T3Y9</accession>
<evidence type="ECO:0000313" key="2">
    <source>
        <dbReference type="EMBL" id="KAK7406257.1"/>
    </source>
</evidence>
<organism evidence="2 3">
    <name type="scientific">Psophocarpus tetragonolobus</name>
    <name type="common">Winged bean</name>
    <name type="synonym">Dolichos tetragonolobus</name>
    <dbReference type="NCBI Taxonomy" id="3891"/>
    <lineage>
        <taxon>Eukaryota</taxon>
        <taxon>Viridiplantae</taxon>
        <taxon>Streptophyta</taxon>
        <taxon>Embryophyta</taxon>
        <taxon>Tracheophyta</taxon>
        <taxon>Spermatophyta</taxon>
        <taxon>Magnoliopsida</taxon>
        <taxon>eudicotyledons</taxon>
        <taxon>Gunneridae</taxon>
        <taxon>Pentapetalae</taxon>
        <taxon>rosids</taxon>
        <taxon>fabids</taxon>
        <taxon>Fabales</taxon>
        <taxon>Fabaceae</taxon>
        <taxon>Papilionoideae</taxon>
        <taxon>50 kb inversion clade</taxon>
        <taxon>NPAAA clade</taxon>
        <taxon>indigoferoid/millettioid clade</taxon>
        <taxon>Phaseoleae</taxon>
        <taxon>Psophocarpus</taxon>
    </lineage>
</organism>
<proteinExistence type="predicted"/>
<dbReference type="Proteomes" id="UP001386955">
    <property type="component" value="Unassembled WGS sequence"/>
</dbReference>
<feature type="compositionally biased region" description="Basic and acidic residues" evidence="1">
    <location>
        <begin position="82"/>
        <end position="98"/>
    </location>
</feature>
<reference evidence="2 3" key="1">
    <citation type="submission" date="2024-01" db="EMBL/GenBank/DDBJ databases">
        <title>The genomes of 5 underutilized Papilionoideae crops provide insights into root nodulation and disease resistanc.</title>
        <authorList>
            <person name="Jiang F."/>
        </authorList>
    </citation>
    <scope>NUCLEOTIDE SEQUENCE [LARGE SCALE GENOMIC DNA]</scope>
    <source>
        <strain evidence="2">DUOXIRENSHENG_FW03</strain>
        <tissue evidence="2">Leaves</tissue>
    </source>
</reference>
<dbReference type="AlphaFoldDB" id="A0AAN9T3Y9"/>
<dbReference type="EMBL" id="JAYMYS010000002">
    <property type="protein sequence ID" value="KAK7406257.1"/>
    <property type="molecule type" value="Genomic_DNA"/>
</dbReference>
<evidence type="ECO:0000313" key="3">
    <source>
        <dbReference type="Proteomes" id="UP001386955"/>
    </source>
</evidence>
<comment type="caution">
    <text evidence="2">The sequence shown here is derived from an EMBL/GenBank/DDBJ whole genome shotgun (WGS) entry which is preliminary data.</text>
</comment>
<gene>
    <name evidence="2" type="ORF">VNO78_07880</name>
</gene>
<name>A0AAN9T3Y9_PSOTE</name>
<protein>
    <submittedName>
        <fullName evidence="2">Uncharacterized protein</fullName>
    </submittedName>
</protein>